<dbReference type="InterPro" id="IPR027410">
    <property type="entry name" value="TCP-1-like_intermed_sf"/>
</dbReference>
<comment type="subcellular location">
    <subcellularLocation>
        <location evidence="1">Cytoplasm</location>
    </subcellularLocation>
</comment>
<dbReference type="FunFam" id="3.50.7.10:FF:000010">
    <property type="entry name" value="T-complex protein 1 subunit delta"/>
    <property type="match status" value="1"/>
</dbReference>
<evidence type="ECO:0000256" key="9">
    <source>
        <dbReference type="RuleBase" id="RU004187"/>
    </source>
</evidence>
<evidence type="ECO:0000256" key="5">
    <source>
        <dbReference type="ARBA" id="ARBA00022490"/>
    </source>
</evidence>
<accession>A0A194S506</accession>
<proteinExistence type="inferred from homology"/>
<keyword evidence="5" id="KW-0963">Cytoplasm</keyword>
<evidence type="ECO:0000313" key="11">
    <source>
        <dbReference type="EMBL" id="KPV75609.1"/>
    </source>
</evidence>
<organism evidence="11 12">
    <name type="scientific">Rhodotorula graminis (strain WP1)</name>
    <dbReference type="NCBI Taxonomy" id="578459"/>
    <lineage>
        <taxon>Eukaryota</taxon>
        <taxon>Fungi</taxon>
        <taxon>Dikarya</taxon>
        <taxon>Basidiomycota</taxon>
        <taxon>Pucciniomycotina</taxon>
        <taxon>Microbotryomycetes</taxon>
        <taxon>Sporidiobolales</taxon>
        <taxon>Sporidiobolaceae</taxon>
        <taxon>Rhodotorula</taxon>
    </lineage>
</organism>
<evidence type="ECO:0000256" key="10">
    <source>
        <dbReference type="RuleBase" id="RU004192"/>
    </source>
</evidence>
<evidence type="ECO:0000256" key="4">
    <source>
        <dbReference type="ARBA" id="ARBA00016107"/>
    </source>
</evidence>
<dbReference type="GO" id="GO:0016887">
    <property type="term" value="F:ATP hydrolysis activity"/>
    <property type="evidence" value="ECO:0007669"/>
    <property type="project" value="InterPro"/>
</dbReference>
<dbReference type="PROSITE" id="PS00751">
    <property type="entry name" value="TCP1_2"/>
    <property type="match status" value="1"/>
</dbReference>
<dbReference type="PROSITE" id="PS00750">
    <property type="entry name" value="TCP1_1"/>
    <property type="match status" value="1"/>
</dbReference>
<reference evidence="11 12" key="1">
    <citation type="journal article" date="2015" name="Front. Microbiol.">
        <title>Genome sequence of the plant growth promoting endophytic yeast Rhodotorula graminis WP1.</title>
        <authorList>
            <person name="Firrincieli A."/>
            <person name="Otillar R."/>
            <person name="Salamov A."/>
            <person name="Schmutz J."/>
            <person name="Khan Z."/>
            <person name="Redman R.S."/>
            <person name="Fleck N.D."/>
            <person name="Lindquist E."/>
            <person name="Grigoriev I.V."/>
            <person name="Doty S.L."/>
        </authorList>
    </citation>
    <scope>NUCLEOTIDE SEQUENCE [LARGE SCALE GENOMIC DNA]</scope>
    <source>
        <strain evidence="11 12">WP1</strain>
    </source>
</reference>
<dbReference type="InterPro" id="IPR002194">
    <property type="entry name" value="Chaperonin_TCP-1_CS"/>
</dbReference>
<keyword evidence="12" id="KW-1185">Reference proteome</keyword>
<dbReference type="NCBIfam" id="TIGR02342">
    <property type="entry name" value="chap_CCT_delta"/>
    <property type="match status" value="1"/>
</dbReference>
<dbReference type="Gene3D" id="1.10.560.10">
    <property type="entry name" value="GroEL-like equatorial domain"/>
    <property type="match status" value="1"/>
</dbReference>
<name>A0A194S506_RHOGW</name>
<dbReference type="InterPro" id="IPR053374">
    <property type="entry name" value="TCP-1_chaperonin"/>
</dbReference>
<dbReference type="NCBIfam" id="NF041083">
    <property type="entry name" value="thermosome_beta"/>
    <property type="match status" value="1"/>
</dbReference>
<evidence type="ECO:0000256" key="8">
    <source>
        <dbReference type="ARBA" id="ARBA00023186"/>
    </source>
</evidence>
<dbReference type="InterPro" id="IPR054827">
    <property type="entry name" value="thermosome_alpha"/>
</dbReference>
<comment type="similarity">
    <text evidence="2 9">Belongs to the TCP-1 chaperonin family.</text>
</comment>
<dbReference type="InterPro" id="IPR002423">
    <property type="entry name" value="Cpn60/GroEL/TCP-1"/>
</dbReference>
<keyword evidence="8 9" id="KW-0143">Chaperone</keyword>
<dbReference type="InterPro" id="IPR027413">
    <property type="entry name" value="GROEL-like_equatorial_sf"/>
</dbReference>
<dbReference type="GO" id="GO:0005524">
    <property type="term" value="F:ATP binding"/>
    <property type="evidence" value="ECO:0007669"/>
    <property type="project" value="UniProtKB-KW"/>
</dbReference>
<dbReference type="EMBL" id="KQ474077">
    <property type="protein sequence ID" value="KPV75609.1"/>
    <property type="molecule type" value="Genomic_DNA"/>
</dbReference>
<dbReference type="InterPro" id="IPR017998">
    <property type="entry name" value="Chaperone_TCP-1"/>
</dbReference>
<dbReference type="Proteomes" id="UP000053890">
    <property type="component" value="Unassembled WGS sequence"/>
</dbReference>
<evidence type="ECO:0000256" key="1">
    <source>
        <dbReference type="ARBA" id="ARBA00004496"/>
    </source>
</evidence>
<dbReference type="NCBIfam" id="NF041082">
    <property type="entry name" value="thermosome_alpha"/>
    <property type="match status" value="1"/>
</dbReference>
<dbReference type="SUPFAM" id="SSF54849">
    <property type="entry name" value="GroEL-intermediate domain like"/>
    <property type="match status" value="1"/>
</dbReference>
<evidence type="ECO:0000256" key="6">
    <source>
        <dbReference type="ARBA" id="ARBA00022741"/>
    </source>
</evidence>
<dbReference type="GO" id="GO:0005832">
    <property type="term" value="C:chaperonin-containing T-complex"/>
    <property type="evidence" value="ECO:0007669"/>
    <property type="project" value="UniProtKB-ARBA"/>
</dbReference>
<dbReference type="CDD" id="cd03338">
    <property type="entry name" value="TCP1_delta"/>
    <property type="match status" value="1"/>
</dbReference>
<dbReference type="SUPFAM" id="SSF52029">
    <property type="entry name" value="GroEL apical domain-like"/>
    <property type="match status" value="1"/>
</dbReference>
<dbReference type="Gene3D" id="3.50.7.10">
    <property type="entry name" value="GroEL"/>
    <property type="match status" value="1"/>
</dbReference>
<dbReference type="SUPFAM" id="SSF48592">
    <property type="entry name" value="GroEL equatorial domain-like"/>
    <property type="match status" value="1"/>
</dbReference>
<dbReference type="STRING" id="578459.A0A194S506"/>
<dbReference type="InterPro" id="IPR027409">
    <property type="entry name" value="GroEL-like_apical_dom_sf"/>
</dbReference>
<evidence type="ECO:0000256" key="3">
    <source>
        <dbReference type="ARBA" id="ARBA00011531"/>
    </source>
</evidence>
<dbReference type="Pfam" id="PF00118">
    <property type="entry name" value="Cpn60_TCP1"/>
    <property type="match status" value="1"/>
</dbReference>
<keyword evidence="7 9" id="KW-0067">ATP-binding</keyword>
<evidence type="ECO:0000256" key="7">
    <source>
        <dbReference type="ARBA" id="ARBA00022840"/>
    </source>
</evidence>
<dbReference type="Gene3D" id="3.30.260.10">
    <property type="entry name" value="TCP-1-like chaperonin intermediate domain"/>
    <property type="match status" value="1"/>
</dbReference>
<dbReference type="OMA" id="HPAANMI"/>
<dbReference type="InterPro" id="IPR012717">
    <property type="entry name" value="Chap_CCT_delta"/>
</dbReference>
<comment type="subunit">
    <text evidence="3">Heterooligomeric complex of about 850 to 900 kDa that forms two stacked rings, 12 to 16 nm in diameter.</text>
</comment>
<gene>
    <name evidence="11" type="ORF">RHOBADRAFT_52660</name>
</gene>
<evidence type="ECO:0000256" key="2">
    <source>
        <dbReference type="ARBA" id="ARBA00008020"/>
    </source>
</evidence>
<dbReference type="PRINTS" id="PR00304">
    <property type="entry name" value="TCOMPLEXTCP1"/>
</dbReference>
<protein>
    <recommendedName>
        <fullName evidence="4 10">T-complex protein 1 subunit delta</fullName>
    </recommendedName>
</protein>
<keyword evidence="6 9" id="KW-0547">Nucleotide-binding</keyword>
<dbReference type="PANTHER" id="PTHR11353">
    <property type="entry name" value="CHAPERONIN"/>
    <property type="match status" value="1"/>
</dbReference>
<sequence length="542" mass="57919">MASVVAPAPTAAALPAGGGGANRRAFQGNEKPMEVRLSNMTAAKAVADAVRTSLGPRGMDKMIQTAQGEVIITNDGATILKHMSVLHPAARMLVDLSAAQDIEAGDGTTSVVVLAGSLLGAAEKLLNKGIHPTIIAESFTRAAAKVVEYLTEMALPVDLSDRDNLLRAATTSLSSKIVSQYSSILAPIAVDSVLRLVNNESDNVDLRDIRLVKKVGGTIDDTELMDGVLLHQNVITSAGGPTRVEKAKIGIIQFQLSPPKPDMDNQIVVNDYRQMDKILKEERLYILNLCKAIKKSGCNVLLIQKSILRDAVNELALAYLQKLKILAIKDVERDEIEFLSRALGCKPISDVEQMTADKLGEADLVEETSKNGAKFVKVSGVHKPSGKTVSVLCTGANGLILEESERSLHDALCVVRCLVKKRFLIVGGGAPEVECSLKLSEYARTLKGPDAYCTEAFADALSVVPTTLAENSGLNPILLLTELRNRHAKGEKTAGINVRKGVVSDLSGESVLQPLLVSSSAIELATETVGLLLRIDDYHPTR</sequence>
<dbReference type="PROSITE" id="PS00995">
    <property type="entry name" value="TCP1_3"/>
    <property type="match status" value="1"/>
</dbReference>
<dbReference type="GO" id="GO:0140662">
    <property type="term" value="F:ATP-dependent protein folding chaperone"/>
    <property type="evidence" value="ECO:0007669"/>
    <property type="project" value="InterPro"/>
</dbReference>
<dbReference type="AlphaFoldDB" id="A0A194S506"/>
<dbReference type="OrthoDB" id="10248520at2759"/>
<evidence type="ECO:0000313" key="12">
    <source>
        <dbReference type="Proteomes" id="UP000053890"/>
    </source>
</evidence>
<dbReference type="GeneID" id="28976894"/>
<dbReference type="GO" id="GO:0051082">
    <property type="term" value="F:unfolded protein binding"/>
    <property type="evidence" value="ECO:0007669"/>
    <property type="project" value="InterPro"/>
</dbReference>
<dbReference type="RefSeq" id="XP_018271658.1">
    <property type="nucleotide sequence ID" value="XM_018416446.1"/>
</dbReference>